<evidence type="ECO:0000313" key="2">
    <source>
        <dbReference type="Proteomes" id="UP000186524"/>
    </source>
</evidence>
<reference evidence="1 2" key="1">
    <citation type="submission" date="2016-12" db="EMBL/GenBank/DDBJ databases">
        <title>Domibacillus sp. SAOS 44 whole genome sequencing.</title>
        <authorList>
            <person name="Verma A."/>
            <person name="Krishnamurthi S."/>
        </authorList>
    </citation>
    <scope>NUCLEOTIDE SEQUENCE [LARGE SCALE GENOMIC DNA]</scope>
    <source>
        <strain evidence="1 2">SAOS 44</strain>
    </source>
</reference>
<dbReference type="STRING" id="1714354.BLL40_15110"/>
<dbReference type="RefSeq" id="WP_073712698.1">
    <property type="nucleotide sequence ID" value="NZ_MRWQ01000021.1"/>
</dbReference>
<dbReference type="EMBL" id="MRWQ01000021">
    <property type="protein sequence ID" value="OKL35485.1"/>
    <property type="molecule type" value="Genomic_DNA"/>
</dbReference>
<dbReference type="Proteomes" id="UP000186524">
    <property type="component" value="Unassembled WGS sequence"/>
</dbReference>
<name>A0A1Q5NZP7_9BACI</name>
<keyword evidence="2" id="KW-1185">Reference proteome</keyword>
<proteinExistence type="predicted"/>
<dbReference type="AlphaFoldDB" id="A0A1Q5NZP7"/>
<evidence type="ECO:0000313" key="1">
    <source>
        <dbReference type="EMBL" id="OKL35485.1"/>
    </source>
</evidence>
<gene>
    <name evidence="1" type="ORF">BLL40_15110</name>
</gene>
<dbReference type="OrthoDB" id="1114958at2"/>
<accession>A0A1Q5NZP7</accession>
<comment type="caution">
    <text evidence="1">The sequence shown here is derived from an EMBL/GenBank/DDBJ whole genome shotgun (WGS) entry which is preliminary data.</text>
</comment>
<sequence length="89" mass="10885">MLKTLTERRRKIFDYICNQIEQMNEFTTDYAVSHPEEDIAESWTYFVFSKKPTGDWIVDQKILFFYEYPELIRLRSENLSNLLQMTEEF</sequence>
<protein>
    <submittedName>
        <fullName evidence="1">Uncharacterized protein</fullName>
    </submittedName>
</protein>
<organism evidence="1 2">
    <name type="scientific">Domibacillus mangrovi</name>
    <dbReference type="NCBI Taxonomy" id="1714354"/>
    <lineage>
        <taxon>Bacteria</taxon>
        <taxon>Bacillati</taxon>
        <taxon>Bacillota</taxon>
        <taxon>Bacilli</taxon>
        <taxon>Bacillales</taxon>
        <taxon>Bacillaceae</taxon>
        <taxon>Domibacillus</taxon>
    </lineage>
</organism>